<dbReference type="RefSeq" id="WP_345419035.1">
    <property type="nucleotide sequence ID" value="NZ_BAABGT010000040.1"/>
</dbReference>
<organism evidence="1 2">
    <name type="scientific">Pseudonocardia xishanensis</name>
    <dbReference type="NCBI Taxonomy" id="630995"/>
    <lineage>
        <taxon>Bacteria</taxon>
        <taxon>Bacillati</taxon>
        <taxon>Actinomycetota</taxon>
        <taxon>Actinomycetes</taxon>
        <taxon>Pseudonocardiales</taxon>
        <taxon>Pseudonocardiaceae</taxon>
        <taxon>Pseudonocardia</taxon>
    </lineage>
</organism>
<name>A0ABP8RUZ9_9PSEU</name>
<evidence type="ECO:0000313" key="2">
    <source>
        <dbReference type="Proteomes" id="UP001501598"/>
    </source>
</evidence>
<dbReference type="Proteomes" id="UP001501598">
    <property type="component" value="Unassembled WGS sequence"/>
</dbReference>
<accession>A0ABP8RUZ9</accession>
<sequence length="98" mass="10013">MRPGSRFYSAVCETEVVIVRAADVVELSCGGVPMADAAPAVRSSGPARGHDTGTVLGKRYEDGEAGIEVLCVKGGRGSVAVEGRLLSLKSAKPLPASD</sequence>
<proteinExistence type="predicted"/>
<protein>
    <submittedName>
        <fullName evidence="1">Uncharacterized protein</fullName>
    </submittedName>
</protein>
<evidence type="ECO:0000313" key="1">
    <source>
        <dbReference type="EMBL" id="GAA4548362.1"/>
    </source>
</evidence>
<dbReference type="EMBL" id="BAABGT010000040">
    <property type="protein sequence ID" value="GAA4548362.1"/>
    <property type="molecule type" value="Genomic_DNA"/>
</dbReference>
<gene>
    <name evidence="1" type="ORF">GCM10023175_34450</name>
</gene>
<comment type="caution">
    <text evidence="1">The sequence shown here is derived from an EMBL/GenBank/DDBJ whole genome shotgun (WGS) entry which is preliminary data.</text>
</comment>
<keyword evidence="2" id="KW-1185">Reference proteome</keyword>
<reference evidence="2" key="1">
    <citation type="journal article" date="2019" name="Int. J. Syst. Evol. Microbiol.">
        <title>The Global Catalogue of Microorganisms (GCM) 10K type strain sequencing project: providing services to taxonomists for standard genome sequencing and annotation.</title>
        <authorList>
            <consortium name="The Broad Institute Genomics Platform"/>
            <consortium name="The Broad Institute Genome Sequencing Center for Infectious Disease"/>
            <person name="Wu L."/>
            <person name="Ma J."/>
        </authorList>
    </citation>
    <scope>NUCLEOTIDE SEQUENCE [LARGE SCALE GENOMIC DNA]</scope>
    <source>
        <strain evidence="2">JCM 17906</strain>
    </source>
</reference>